<evidence type="ECO:0000256" key="1">
    <source>
        <dbReference type="SAM" id="MobiDB-lite"/>
    </source>
</evidence>
<sequence length="299" mass="34371">MKIVKERICPLIHLNCPPDIKCQQCINIPHSPALIEFQSVVFQTLVVVSMYNQEFKDILVNDHNIIPHLTNPLIQFASEYQLDKETDSQEQHDQQQSESSSSLSLIASSINLLSNLIYDNNNICNVVINTPNAIHSLITLFGYNINIHFSQQNFQQSLSVRHNSRWCLYQIHKYGDASAQTEFVNARYVRVYAISICTASGSVEDEDDEINFGLFNFSEFLRDLHQGRYISWLPQFPPQPLLARRVVEQIEEEGGNEEIDSQQNNKGFGGDIKNSANEAKGRILNYFIEQGNPRPRWYY</sequence>
<name>A0A5J4W9T4_9EUKA</name>
<dbReference type="AlphaFoldDB" id="A0A5J4W9T4"/>
<dbReference type="EMBL" id="SNRW01002884">
    <property type="protein sequence ID" value="KAA6391436.1"/>
    <property type="molecule type" value="Genomic_DNA"/>
</dbReference>
<comment type="caution">
    <text evidence="2">The sequence shown here is derived from an EMBL/GenBank/DDBJ whole genome shotgun (WGS) entry which is preliminary data.</text>
</comment>
<feature type="region of interest" description="Disordered" evidence="1">
    <location>
        <begin position="253"/>
        <end position="272"/>
    </location>
</feature>
<evidence type="ECO:0000313" key="3">
    <source>
        <dbReference type="Proteomes" id="UP000324800"/>
    </source>
</evidence>
<accession>A0A5J4W9T4</accession>
<reference evidence="2 3" key="1">
    <citation type="submission" date="2019-03" db="EMBL/GenBank/DDBJ databases">
        <title>Single cell metagenomics reveals metabolic interactions within the superorganism composed of flagellate Streblomastix strix and complex community of Bacteroidetes bacteria on its surface.</title>
        <authorList>
            <person name="Treitli S.C."/>
            <person name="Kolisko M."/>
            <person name="Husnik F."/>
            <person name="Keeling P."/>
            <person name="Hampl V."/>
        </authorList>
    </citation>
    <scope>NUCLEOTIDE SEQUENCE [LARGE SCALE GENOMIC DNA]</scope>
    <source>
        <strain evidence="2">ST1C</strain>
    </source>
</reference>
<dbReference type="InterPro" id="IPR016024">
    <property type="entry name" value="ARM-type_fold"/>
</dbReference>
<gene>
    <name evidence="2" type="ORF">EZS28_013037</name>
</gene>
<proteinExistence type="predicted"/>
<organism evidence="2 3">
    <name type="scientific">Streblomastix strix</name>
    <dbReference type="NCBI Taxonomy" id="222440"/>
    <lineage>
        <taxon>Eukaryota</taxon>
        <taxon>Metamonada</taxon>
        <taxon>Preaxostyla</taxon>
        <taxon>Oxymonadida</taxon>
        <taxon>Streblomastigidae</taxon>
        <taxon>Streblomastix</taxon>
    </lineage>
</organism>
<protein>
    <submittedName>
        <fullName evidence="2">Uncharacterized protein</fullName>
    </submittedName>
</protein>
<dbReference type="SUPFAM" id="SSF48371">
    <property type="entry name" value="ARM repeat"/>
    <property type="match status" value="1"/>
</dbReference>
<evidence type="ECO:0000313" key="2">
    <source>
        <dbReference type="EMBL" id="KAA6391436.1"/>
    </source>
</evidence>
<dbReference type="Proteomes" id="UP000324800">
    <property type="component" value="Unassembled WGS sequence"/>
</dbReference>